<dbReference type="PANTHER" id="PTHR23518">
    <property type="entry name" value="C-METHYLTRANSFERASE"/>
    <property type="match status" value="1"/>
</dbReference>
<dbReference type="InterPro" id="IPR001958">
    <property type="entry name" value="Tet-R_TetA/multi-R_MdtG-like"/>
</dbReference>
<feature type="transmembrane region" description="Helical" evidence="7">
    <location>
        <begin position="169"/>
        <end position="187"/>
    </location>
</feature>
<evidence type="ECO:0000256" key="4">
    <source>
        <dbReference type="ARBA" id="ARBA00022692"/>
    </source>
</evidence>
<evidence type="ECO:0000256" key="2">
    <source>
        <dbReference type="ARBA" id="ARBA00004141"/>
    </source>
</evidence>
<dbReference type="PANTHER" id="PTHR23518:SF2">
    <property type="entry name" value="MAJOR FACILITATOR SUPERFAMILY TRANSPORTER"/>
    <property type="match status" value="1"/>
</dbReference>
<dbReference type="InterPro" id="IPR005829">
    <property type="entry name" value="Sugar_transporter_CS"/>
</dbReference>
<dbReference type="Gene3D" id="1.20.1250.20">
    <property type="entry name" value="MFS general substrate transporter like domains"/>
    <property type="match status" value="2"/>
</dbReference>
<feature type="transmembrane region" description="Helical" evidence="7">
    <location>
        <begin position="300"/>
        <end position="318"/>
    </location>
</feature>
<comment type="subcellular location">
    <subcellularLocation>
        <location evidence="2">Membrane</location>
        <topology evidence="2">Multi-pass membrane protein</topology>
    </subcellularLocation>
</comment>
<evidence type="ECO:0000256" key="1">
    <source>
        <dbReference type="ARBA" id="ARBA00003279"/>
    </source>
</evidence>
<feature type="transmembrane region" description="Helical" evidence="7">
    <location>
        <begin position="146"/>
        <end position="163"/>
    </location>
</feature>
<dbReference type="OrthoDB" id="9803985at2"/>
<dbReference type="CDD" id="cd17370">
    <property type="entry name" value="MFS_MJ1317_like"/>
    <property type="match status" value="1"/>
</dbReference>
<proteinExistence type="inferred from homology"/>
<dbReference type="SUPFAM" id="SSF103473">
    <property type="entry name" value="MFS general substrate transporter"/>
    <property type="match status" value="1"/>
</dbReference>
<feature type="transmembrane region" description="Helical" evidence="7">
    <location>
        <begin position="338"/>
        <end position="358"/>
    </location>
</feature>
<dbReference type="InterPro" id="IPR036259">
    <property type="entry name" value="MFS_trans_sf"/>
</dbReference>
<gene>
    <name evidence="9" type="ORF">DN052_05960</name>
</gene>
<dbReference type="GeneID" id="65279826"/>
<feature type="transmembrane region" description="Helical" evidence="7">
    <location>
        <begin position="240"/>
        <end position="257"/>
    </location>
</feature>
<name>A0A2W1KTA3_ACIFR</name>
<dbReference type="PROSITE" id="PS50850">
    <property type="entry name" value="MFS"/>
    <property type="match status" value="1"/>
</dbReference>
<evidence type="ECO:0000256" key="3">
    <source>
        <dbReference type="ARBA" id="ARBA00007520"/>
    </source>
</evidence>
<dbReference type="PRINTS" id="PR01035">
    <property type="entry name" value="TCRTETA"/>
</dbReference>
<dbReference type="EMBL" id="QKQP01000001">
    <property type="protein sequence ID" value="PZD82551.1"/>
    <property type="molecule type" value="Genomic_DNA"/>
</dbReference>
<dbReference type="GO" id="GO:0016020">
    <property type="term" value="C:membrane"/>
    <property type="evidence" value="ECO:0007669"/>
    <property type="project" value="UniProtKB-SubCell"/>
</dbReference>
<feature type="transmembrane region" description="Helical" evidence="7">
    <location>
        <begin position="364"/>
        <end position="386"/>
    </location>
</feature>
<evidence type="ECO:0000256" key="7">
    <source>
        <dbReference type="SAM" id="Phobius"/>
    </source>
</evidence>
<evidence type="ECO:0000313" key="9">
    <source>
        <dbReference type="EMBL" id="PZD82551.1"/>
    </source>
</evidence>
<keyword evidence="4 7" id="KW-0812">Transmembrane</keyword>
<evidence type="ECO:0000313" key="10">
    <source>
        <dbReference type="Proteomes" id="UP000248886"/>
    </source>
</evidence>
<keyword evidence="5 7" id="KW-1133">Transmembrane helix</keyword>
<dbReference type="OMA" id="GFHRMMD"/>
<reference evidence="9 10" key="1">
    <citation type="submission" date="2018-06" db="EMBL/GenBank/DDBJ databases">
        <title>Draft sequence of Acidithiobacillus ferrooxidans CCM 4253.</title>
        <authorList>
            <person name="Moya-Beltran A."/>
            <person name="Castro M."/>
            <person name="Covarrubias P.C."/>
            <person name="Issotta F."/>
            <person name="Janiczek O."/>
            <person name="Mandl M."/>
            <person name="Kucera J."/>
            <person name="Quatrini R."/>
        </authorList>
    </citation>
    <scope>NUCLEOTIDE SEQUENCE [LARGE SCALE GENOMIC DNA]</scope>
    <source>
        <strain evidence="9 10">CCM 4253</strain>
    </source>
</reference>
<dbReference type="Proteomes" id="UP000248886">
    <property type="component" value="Unassembled WGS sequence"/>
</dbReference>
<comment type="similarity">
    <text evidence="3">Belongs to the major facilitator superfamily. TCR/Tet family.</text>
</comment>
<accession>A0A2W1KTA3</accession>
<sequence>MRQALPLTVLVLGLVSFFNDLASEMVVPLIPVLLATILAAGPVALGLVEGVADTVASFLKLWSGRHSDLIGGRRKGLTVIGYTVSNLARPLIAVVGSWPALLLVRSIDRMGKGIRTAPRDALLADSTPPERTGFAFGYQRAMDNGGALLGALVAAAVLHFSGIPLEDVILLSAIPGAVAILLLGGGVREAQRPPDHKTPAHISLNPHQLSPHIRRYLLTLSLFTLARATETFILLRAYQLGMDVVQVLLLWASIHAAKSSTGMGGGRLADKLGRRPVLFIGWSAYGCNYALFAMVESLPLLWAVALSYGLFFGFSEGAERAQINDLTTGDERGTAFGWYNLATGISAIPAGLLFGWIWEEVGAPYAFGFSACIAIAATTLLATWVYRGTPWRPS</sequence>
<dbReference type="GO" id="GO:0022857">
    <property type="term" value="F:transmembrane transporter activity"/>
    <property type="evidence" value="ECO:0007669"/>
    <property type="project" value="InterPro"/>
</dbReference>
<protein>
    <submittedName>
        <fullName evidence="9">MFS transporter</fullName>
    </submittedName>
</protein>
<evidence type="ECO:0000256" key="6">
    <source>
        <dbReference type="ARBA" id="ARBA00023136"/>
    </source>
</evidence>
<evidence type="ECO:0000259" key="8">
    <source>
        <dbReference type="PROSITE" id="PS50850"/>
    </source>
</evidence>
<dbReference type="PROSITE" id="PS00216">
    <property type="entry name" value="SUGAR_TRANSPORT_1"/>
    <property type="match status" value="1"/>
</dbReference>
<organism evidence="9 10">
    <name type="scientific">Acidithiobacillus ferrooxidans</name>
    <name type="common">Thiobacillus ferrooxidans</name>
    <dbReference type="NCBI Taxonomy" id="920"/>
    <lineage>
        <taxon>Bacteria</taxon>
        <taxon>Pseudomonadati</taxon>
        <taxon>Pseudomonadota</taxon>
        <taxon>Acidithiobacillia</taxon>
        <taxon>Acidithiobacillales</taxon>
        <taxon>Acidithiobacillaceae</taxon>
        <taxon>Acidithiobacillus</taxon>
    </lineage>
</organism>
<dbReference type="RefSeq" id="WP_012536145.1">
    <property type="nucleotide sequence ID" value="NZ_AP025160.1"/>
</dbReference>
<feature type="transmembrane region" description="Helical" evidence="7">
    <location>
        <begin position="32"/>
        <end position="52"/>
    </location>
</feature>
<comment type="function">
    <text evidence="1">Resistance to tetracycline by an active tetracycline efflux. This is an energy-dependent process that decreases the accumulation of the antibiotic in whole cells. This protein functions as a metal-tetracycline/H(+) antiporter.</text>
</comment>
<feature type="domain" description="Major facilitator superfamily (MFS) profile" evidence="8">
    <location>
        <begin position="8"/>
        <end position="389"/>
    </location>
</feature>
<dbReference type="AlphaFoldDB" id="A0A2W1KTA3"/>
<dbReference type="InterPro" id="IPR011701">
    <property type="entry name" value="MFS"/>
</dbReference>
<dbReference type="Pfam" id="PF07690">
    <property type="entry name" value="MFS_1"/>
    <property type="match status" value="1"/>
</dbReference>
<evidence type="ECO:0000256" key="5">
    <source>
        <dbReference type="ARBA" id="ARBA00022989"/>
    </source>
</evidence>
<dbReference type="InterPro" id="IPR020846">
    <property type="entry name" value="MFS_dom"/>
</dbReference>
<keyword evidence="6 7" id="KW-0472">Membrane</keyword>
<comment type="caution">
    <text evidence="9">The sequence shown here is derived from an EMBL/GenBank/DDBJ whole genome shotgun (WGS) entry which is preliminary data.</text>
</comment>